<dbReference type="PROSITE" id="PS50111">
    <property type="entry name" value="CHEMOTAXIS_TRANSDUC_2"/>
    <property type="match status" value="1"/>
</dbReference>
<dbReference type="GO" id="GO:0004888">
    <property type="term" value="F:transmembrane signaling receptor activity"/>
    <property type="evidence" value="ECO:0007669"/>
    <property type="project" value="InterPro"/>
</dbReference>
<evidence type="ECO:0000256" key="6">
    <source>
        <dbReference type="ARBA" id="ARBA00022989"/>
    </source>
</evidence>
<dbReference type="SMART" id="SM00304">
    <property type="entry name" value="HAMP"/>
    <property type="match status" value="3"/>
</dbReference>
<dbReference type="Pfam" id="PF16591">
    <property type="entry name" value="HBM"/>
    <property type="match status" value="1"/>
</dbReference>
<organism evidence="16 17">
    <name type="scientific">Pseudomonas mangiferae</name>
    <dbReference type="NCBI Taxonomy" id="2593654"/>
    <lineage>
        <taxon>Bacteria</taxon>
        <taxon>Pseudomonadati</taxon>
        <taxon>Pseudomonadota</taxon>
        <taxon>Gammaproteobacteria</taxon>
        <taxon>Pseudomonadales</taxon>
        <taxon>Pseudomonadaceae</taxon>
        <taxon>Pseudomonas</taxon>
    </lineage>
</organism>
<feature type="coiled-coil region" evidence="11">
    <location>
        <begin position="582"/>
        <end position="619"/>
    </location>
</feature>
<evidence type="ECO:0000259" key="15">
    <source>
        <dbReference type="PROSITE" id="PS51753"/>
    </source>
</evidence>
<keyword evidence="3" id="KW-0488">Methylation</keyword>
<evidence type="ECO:0000256" key="7">
    <source>
        <dbReference type="ARBA" id="ARBA00023136"/>
    </source>
</evidence>
<dbReference type="SUPFAM" id="SSF58104">
    <property type="entry name" value="Methyl-accepting chemotaxis protein (MCP) signaling domain"/>
    <property type="match status" value="1"/>
</dbReference>
<feature type="domain" description="Methyl-accepting transducer" evidence="13">
    <location>
        <begin position="392"/>
        <end position="628"/>
    </location>
</feature>
<dbReference type="Pfam" id="PF00672">
    <property type="entry name" value="HAMP"/>
    <property type="match status" value="1"/>
</dbReference>
<evidence type="ECO:0000313" key="17">
    <source>
        <dbReference type="Proteomes" id="UP000315235"/>
    </source>
</evidence>
<keyword evidence="17" id="KW-1185">Reference proteome</keyword>
<dbReference type="PRINTS" id="PR00260">
    <property type="entry name" value="CHEMTRNSDUCR"/>
</dbReference>
<keyword evidence="5 12" id="KW-0812">Transmembrane</keyword>
<dbReference type="InterPro" id="IPR004089">
    <property type="entry name" value="MCPsignal_dom"/>
</dbReference>
<keyword evidence="8 10" id="KW-0807">Transducer</keyword>
<name>A0A553GUP7_9PSED</name>
<keyword evidence="7 12" id="KW-0472">Membrane</keyword>
<evidence type="ECO:0000256" key="9">
    <source>
        <dbReference type="ARBA" id="ARBA00029447"/>
    </source>
</evidence>
<dbReference type="InterPro" id="IPR032255">
    <property type="entry name" value="HBM"/>
</dbReference>
<dbReference type="InterPro" id="IPR004090">
    <property type="entry name" value="Chemotax_Me-accpt_rcpt"/>
</dbReference>
<evidence type="ECO:0000259" key="14">
    <source>
        <dbReference type="PROSITE" id="PS50885"/>
    </source>
</evidence>
<feature type="transmembrane region" description="Helical" evidence="12">
    <location>
        <begin position="37"/>
        <end position="58"/>
    </location>
</feature>
<keyword evidence="6 12" id="KW-1133">Transmembrane helix</keyword>
<protein>
    <submittedName>
        <fullName evidence="16">HAMP domain-containing protein</fullName>
    </submittedName>
</protein>
<evidence type="ECO:0000256" key="3">
    <source>
        <dbReference type="ARBA" id="ARBA00022481"/>
    </source>
</evidence>
<dbReference type="EMBL" id="VJOY01000018">
    <property type="protein sequence ID" value="TRX73240.1"/>
    <property type="molecule type" value="Genomic_DNA"/>
</dbReference>
<keyword evidence="2" id="KW-1003">Cell membrane</keyword>
<dbReference type="Pfam" id="PF00015">
    <property type="entry name" value="MCPsignal"/>
    <property type="match status" value="1"/>
</dbReference>
<evidence type="ECO:0000256" key="8">
    <source>
        <dbReference type="ARBA" id="ARBA00023224"/>
    </source>
</evidence>
<evidence type="ECO:0000313" key="16">
    <source>
        <dbReference type="EMBL" id="TRX73240.1"/>
    </source>
</evidence>
<dbReference type="GO" id="GO:0007165">
    <property type="term" value="P:signal transduction"/>
    <property type="evidence" value="ECO:0007669"/>
    <property type="project" value="UniProtKB-KW"/>
</dbReference>
<keyword evidence="4" id="KW-0145">Chemotaxis</keyword>
<dbReference type="InterPro" id="IPR003660">
    <property type="entry name" value="HAMP_dom"/>
</dbReference>
<dbReference type="CDD" id="cd06225">
    <property type="entry name" value="HAMP"/>
    <property type="match status" value="1"/>
</dbReference>
<proteinExistence type="inferred from homology"/>
<dbReference type="PANTHER" id="PTHR32089:SF120">
    <property type="entry name" value="METHYL-ACCEPTING CHEMOTAXIS PROTEIN TLPQ"/>
    <property type="match status" value="1"/>
</dbReference>
<evidence type="ECO:0000256" key="2">
    <source>
        <dbReference type="ARBA" id="ARBA00022475"/>
    </source>
</evidence>
<dbReference type="GO" id="GO:0005886">
    <property type="term" value="C:plasma membrane"/>
    <property type="evidence" value="ECO:0007669"/>
    <property type="project" value="UniProtKB-SubCell"/>
</dbReference>
<dbReference type="Gene3D" id="1.10.287.950">
    <property type="entry name" value="Methyl-accepting chemotaxis protein"/>
    <property type="match status" value="1"/>
</dbReference>
<reference evidence="16 17" key="1">
    <citation type="submission" date="2019-07" db="EMBL/GenBank/DDBJ databases">
        <title>Pseudomonas mangiferae sp. nov., isolated from bark of mango tree in Thailand.</title>
        <authorList>
            <person name="Srisuk N."/>
            <person name="Anurat P."/>
        </authorList>
    </citation>
    <scope>NUCLEOTIDE SEQUENCE [LARGE SCALE GENOMIC DNA]</scope>
    <source>
        <strain evidence="16 17">DMKU_BBB3-04</strain>
    </source>
</reference>
<accession>A0A553GUP7</accession>
<dbReference type="Gene3D" id="1.20.1440.210">
    <property type="match status" value="1"/>
</dbReference>
<dbReference type="FunFam" id="1.10.287.950:FF:000001">
    <property type="entry name" value="Methyl-accepting chemotaxis sensory transducer"/>
    <property type="match status" value="1"/>
</dbReference>
<comment type="similarity">
    <text evidence="9">Belongs to the methyl-accepting chemotaxis (MCP) protein family.</text>
</comment>
<keyword evidence="11" id="KW-0175">Coiled coil</keyword>
<dbReference type="CDD" id="cd11386">
    <property type="entry name" value="MCP_signal"/>
    <property type="match status" value="1"/>
</dbReference>
<feature type="domain" description="HBM" evidence="15">
    <location>
        <begin position="64"/>
        <end position="308"/>
    </location>
</feature>
<dbReference type="OrthoDB" id="8724845at2"/>
<comment type="caution">
    <text evidence="16">The sequence shown here is derived from an EMBL/GenBank/DDBJ whole genome shotgun (WGS) entry which is preliminary data.</text>
</comment>
<dbReference type="SMART" id="SM01358">
    <property type="entry name" value="HBM"/>
    <property type="match status" value="1"/>
</dbReference>
<dbReference type="AlphaFoldDB" id="A0A553GUP7"/>
<feature type="domain" description="HAMP" evidence="14">
    <location>
        <begin position="335"/>
        <end position="387"/>
    </location>
</feature>
<evidence type="ECO:0000256" key="11">
    <source>
        <dbReference type="SAM" id="Coils"/>
    </source>
</evidence>
<dbReference type="PROSITE" id="PS50885">
    <property type="entry name" value="HAMP"/>
    <property type="match status" value="1"/>
</dbReference>
<sequence length="664" mass="71189">MVTFLRARDWFRFEVPMTQRENRRAGWLDNLSVGKKLGLGFGSMLVAILLVAGIGAMSTSQLSALVNKTELTSAILNHGLEMRLYEVGYATTGDPAQLSAQADAARRMDEKIDEGLRRLVRPASLALLRQLKESIGAHHAAFDAQVRAKQASGDARKPMVEVADQLSASYAALLAESQRMAEQNPSADTVNAVKVAIGLEEQVSATRVLNLPYLSTPTPQTSGAILASIERLAQATAAARSSLSAEYADELQRASTALEHYRSLLQTVFQQDQQLQARERELTQLTAQNVERLHALTADQLKGAEEQRASAETELAIMVIVALALGCLAAWLVHRQIVPPLRRTVEVVERVAAGDLTVQTDSARRDELGLLQRSMQEMARSLRELVGGITQGVTQISTAAEELSAVSNQTSAGVGQQKSEIEQVATAMNEMASTVHEVARNAEDASHAASDADGKTAHGTAVVADTVRQTSVLAQDIEQLGEAMVRLAGESEKIGSVVDVIKSVADQTNLLALNAAIEAARAGEQGRGFAVVADEVRALARRTQDSTQEIESLIAALQAGTGDAAQLMERSRERTEQTVAFARQTEDALQAINQAVSRIQQMNQQIATAAEEQSAVAEEINRSVVNVRDIADQSAAGSEQTAASTVELARLGAQLQGLVARFKV</sequence>
<evidence type="ECO:0000259" key="13">
    <source>
        <dbReference type="PROSITE" id="PS50111"/>
    </source>
</evidence>
<evidence type="ECO:0000256" key="4">
    <source>
        <dbReference type="ARBA" id="ARBA00022500"/>
    </source>
</evidence>
<evidence type="ECO:0000256" key="12">
    <source>
        <dbReference type="SAM" id="Phobius"/>
    </source>
</evidence>
<evidence type="ECO:0000256" key="10">
    <source>
        <dbReference type="PROSITE-ProRule" id="PRU00284"/>
    </source>
</evidence>
<evidence type="ECO:0000256" key="5">
    <source>
        <dbReference type="ARBA" id="ARBA00022692"/>
    </source>
</evidence>
<dbReference type="Proteomes" id="UP000315235">
    <property type="component" value="Unassembled WGS sequence"/>
</dbReference>
<gene>
    <name evidence="16" type="ORF">FM069_18885</name>
</gene>
<dbReference type="GO" id="GO:0006935">
    <property type="term" value="P:chemotaxis"/>
    <property type="evidence" value="ECO:0007669"/>
    <property type="project" value="UniProtKB-KW"/>
</dbReference>
<dbReference type="SMART" id="SM00283">
    <property type="entry name" value="MA"/>
    <property type="match status" value="1"/>
</dbReference>
<dbReference type="PANTHER" id="PTHR32089">
    <property type="entry name" value="METHYL-ACCEPTING CHEMOTAXIS PROTEIN MCPB"/>
    <property type="match status" value="1"/>
</dbReference>
<evidence type="ECO:0000256" key="1">
    <source>
        <dbReference type="ARBA" id="ARBA00004651"/>
    </source>
</evidence>
<comment type="subcellular location">
    <subcellularLocation>
        <location evidence="1">Cell membrane</location>
        <topology evidence="1">Multi-pass membrane protein</topology>
    </subcellularLocation>
</comment>
<dbReference type="PROSITE" id="PS51753">
    <property type="entry name" value="HBM"/>
    <property type="match status" value="1"/>
</dbReference>